<dbReference type="Proteomes" id="UP000799777">
    <property type="component" value="Unassembled WGS sequence"/>
</dbReference>
<protein>
    <submittedName>
        <fullName evidence="1">Uncharacterized protein</fullName>
    </submittedName>
</protein>
<feature type="non-terminal residue" evidence="1">
    <location>
        <position position="1"/>
    </location>
</feature>
<dbReference type="PANTHER" id="PTHR35896:SF3">
    <property type="entry name" value="MAJOR FACILITATOR SUPERFAMILY TRANSPORTER"/>
    <property type="match status" value="1"/>
</dbReference>
<gene>
    <name evidence="1" type="ORF">EK21DRAFT_45033</name>
</gene>
<name>A0A9P4HMY2_9PLEO</name>
<dbReference type="PANTHER" id="PTHR35896">
    <property type="entry name" value="IG-LIKE DOMAIN-CONTAINING PROTEIN"/>
    <property type="match status" value="1"/>
</dbReference>
<reference evidence="1" key="1">
    <citation type="journal article" date="2020" name="Stud. Mycol.">
        <title>101 Dothideomycetes genomes: a test case for predicting lifestyles and emergence of pathogens.</title>
        <authorList>
            <person name="Haridas S."/>
            <person name="Albert R."/>
            <person name="Binder M."/>
            <person name="Bloem J."/>
            <person name="Labutti K."/>
            <person name="Salamov A."/>
            <person name="Andreopoulos B."/>
            <person name="Baker S."/>
            <person name="Barry K."/>
            <person name="Bills G."/>
            <person name="Bluhm B."/>
            <person name="Cannon C."/>
            <person name="Castanera R."/>
            <person name="Culley D."/>
            <person name="Daum C."/>
            <person name="Ezra D."/>
            <person name="Gonzalez J."/>
            <person name="Henrissat B."/>
            <person name="Kuo A."/>
            <person name="Liang C."/>
            <person name="Lipzen A."/>
            <person name="Lutzoni F."/>
            <person name="Magnuson J."/>
            <person name="Mondo S."/>
            <person name="Nolan M."/>
            <person name="Ohm R."/>
            <person name="Pangilinan J."/>
            <person name="Park H.-J."/>
            <person name="Ramirez L."/>
            <person name="Alfaro M."/>
            <person name="Sun H."/>
            <person name="Tritt A."/>
            <person name="Yoshinaga Y."/>
            <person name="Zwiers L.-H."/>
            <person name="Turgeon B."/>
            <person name="Goodwin S."/>
            <person name="Spatafora J."/>
            <person name="Crous P."/>
            <person name="Grigoriev I."/>
        </authorList>
    </citation>
    <scope>NUCLEOTIDE SEQUENCE</scope>
    <source>
        <strain evidence="1">CBS 110217</strain>
    </source>
</reference>
<dbReference type="InterPro" id="IPR053008">
    <property type="entry name" value="Phomopsin_biosynth_assoc"/>
</dbReference>
<comment type="caution">
    <text evidence="1">The sequence shown here is derived from an EMBL/GenBank/DDBJ whole genome shotgun (WGS) entry which is preliminary data.</text>
</comment>
<organism evidence="1 2">
    <name type="scientific">Setomelanomma holmii</name>
    <dbReference type="NCBI Taxonomy" id="210430"/>
    <lineage>
        <taxon>Eukaryota</taxon>
        <taxon>Fungi</taxon>
        <taxon>Dikarya</taxon>
        <taxon>Ascomycota</taxon>
        <taxon>Pezizomycotina</taxon>
        <taxon>Dothideomycetes</taxon>
        <taxon>Pleosporomycetidae</taxon>
        <taxon>Pleosporales</taxon>
        <taxon>Pleosporineae</taxon>
        <taxon>Phaeosphaeriaceae</taxon>
        <taxon>Setomelanomma</taxon>
    </lineage>
</organism>
<sequence length="118" mass="13861">CYCGASVAEAKFLNCIYDELSAGWLPPHCRDDALTAEFVSLGDDPSGGWLYWADKNRTQSLTLEQVGRYADIQPENFHMSYEWHRQHCFFLWRKEHRMKARGRVFDPRSDSEHHVKHC</sequence>
<keyword evidence="2" id="KW-1185">Reference proteome</keyword>
<feature type="non-terminal residue" evidence="1">
    <location>
        <position position="118"/>
    </location>
</feature>
<dbReference type="AlphaFoldDB" id="A0A9P4HMY2"/>
<dbReference type="EMBL" id="ML978156">
    <property type="protein sequence ID" value="KAF2035916.1"/>
    <property type="molecule type" value="Genomic_DNA"/>
</dbReference>
<evidence type="ECO:0000313" key="1">
    <source>
        <dbReference type="EMBL" id="KAF2035916.1"/>
    </source>
</evidence>
<dbReference type="OrthoDB" id="3501153at2759"/>
<evidence type="ECO:0000313" key="2">
    <source>
        <dbReference type="Proteomes" id="UP000799777"/>
    </source>
</evidence>
<accession>A0A9P4HMY2</accession>
<proteinExistence type="predicted"/>